<comment type="caution">
    <text evidence="6">The sequence shown here is derived from an EMBL/GenBank/DDBJ whole genome shotgun (WGS) entry which is preliminary data.</text>
</comment>
<dbReference type="OrthoDB" id="9785745at2"/>
<evidence type="ECO:0000256" key="2">
    <source>
        <dbReference type="ARBA" id="ARBA00023015"/>
    </source>
</evidence>
<keyword evidence="7" id="KW-1185">Reference proteome</keyword>
<dbReference type="Proteomes" id="UP000077134">
    <property type="component" value="Unassembled WGS sequence"/>
</dbReference>
<dbReference type="EMBL" id="LSFN01000005">
    <property type="protein sequence ID" value="OAB77033.1"/>
    <property type="molecule type" value="Genomic_DNA"/>
</dbReference>
<evidence type="ECO:0000313" key="6">
    <source>
        <dbReference type="EMBL" id="OAB77033.1"/>
    </source>
</evidence>
<dbReference type="AlphaFoldDB" id="A0A167FYS2"/>
<feature type="domain" description="HTH lysR-type" evidence="5">
    <location>
        <begin position="1"/>
        <end position="52"/>
    </location>
</feature>
<dbReference type="PANTHER" id="PTHR30126">
    <property type="entry name" value="HTH-TYPE TRANSCRIPTIONAL REGULATOR"/>
    <property type="match status" value="1"/>
</dbReference>
<reference evidence="6 7" key="1">
    <citation type="submission" date="2016-02" db="EMBL/GenBank/DDBJ databases">
        <title>Paenibacillus sp. LPB0068, isolated from Crassostrea gigas.</title>
        <authorList>
            <person name="Shin S.-K."/>
            <person name="Yi H."/>
        </authorList>
    </citation>
    <scope>NUCLEOTIDE SEQUENCE [LARGE SCALE GENOMIC DNA]</scope>
    <source>
        <strain evidence="6 7">LPB0068</strain>
    </source>
</reference>
<dbReference type="PANTHER" id="PTHR30126:SF39">
    <property type="entry name" value="HTH-TYPE TRANSCRIPTIONAL REGULATOR CYSL"/>
    <property type="match status" value="1"/>
</dbReference>
<evidence type="ECO:0000256" key="4">
    <source>
        <dbReference type="ARBA" id="ARBA00023163"/>
    </source>
</evidence>
<keyword evidence="3" id="KW-0238">DNA-binding</keyword>
<dbReference type="Pfam" id="PF03466">
    <property type="entry name" value="LysR_substrate"/>
    <property type="match status" value="1"/>
</dbReference>
<proteinExistence type="inferred from homology"/>
<evidence type="ECO:0000256" key="3">
    <source>
        <dbReference type="ARBA" id="ARBA00023125"/>
    </source>
</evidence>
<protein>
    <recommendedName>
        <fullName evidence="5">HTH lysR-type domain-containing protein</fullName>
    </recommendedName>
</protein>
<organism evidence="6 7">
    <name type="scientific">Paenibacillus crassostreae</name>
    <dbReference type="NCBI Taxonomy" id="1763538"/>
    <lineage>
        <taxon>Bacteria</taxon>
        <taxon>Bacillati</taxon>
        <taxon>Bacillota</taxon>
        <taxon>Bacilli</taxon>
        <taxon>Bacillales</taxon>
        <taxon>Paenibacillaceae</taxon>
        <taxon>Paenibacillus</taxon>
    </lineage>
</organism>
<dbReference type="KEGG" id="pcx:LPB68_18255"/>
<dbReference type="GO" id="GO:0003700">
    <property type="term" value="F:DNA-binding transcription factor activity"/>
    <property type="evidence" value="ECO:0007669"/>
    <property type="project" value="InterPro"/>
</dbReference>
<sequence length="293" mass="33337">MILVYIDKYKKVTDVAKELNMKQPSVTFHMKSLEEEMGAVLFESKRGRMILTEAGQALYPYALKITGLAAEAKKVVRDYSVLEKGTLCIGADQGTSIFPLPLLISSFTKHHTGVQLRIINKPTQTIKSLLSDHDIDIAIFHSTDHQQSSDDAIVINPLLDDELVVIFGPQHRFADFEHIDPQHIAMEFFIQHAEGSFINEFTQQWSSNNSIHLWERIQLDSMEAIKLTVQSGDHISFFPKRSIQLDLEQGLLKSLPIPGHVIPNIRPVIAFQQDPTHLSLRNEFVEFSRNYTF</sequence>
<dbReference type="Pfam" id="PF00126">
    <property type="entry name" value="HTH_1"/>
    <property type="match status" value="1"/>
</dbReference>
<gene>
    <name evidence="6" type="ORF">PNBC_06485</name>
</gene>
<keyword evidence="4" id="KW-0804">Transcription</keyword>
<dbReference type="RefSeq" id="WP_068656300.1">
    <property type="nucleotide sequence ID" value="NZ_CP017770.1"/>
</dbReference>
<name>A0A167FYS2_9BACL</name>
<dbReference type="PROSITE" id="PS50931">
    <property type="entry name" value="HTH_LYSR"/>
    <property type="match status" value="1"/>
</dbReference>
<keyword evidence="2" id="KW-0805">Transcription regulation</keyword>
<dbReference type="STRING" id="1763538.LPB68_18255"/>
<dbReference type="InterPro" id="IPR000847">
    <property type="entry name" value="LysR_HTH_N"/>
</dbReference>
<dbReference type="SUPFAM" id="SSF53850">
    <property type="entry name" value="Periplasmic binding protein-like II"/>
    <property type="match status" value="1"/>
</dbReference>
<evidence type="ECO:0000313" key="7">
    <source>
        <dbReference type="Proteomes" id="UP000077134"/>
    </source>
</evidence>
<dbReference type="Gene3D" id="1.10.10.10">
    <property type="entry name" value="Winged helix-like DNA-binding domain superfamily/Winged helix DNA-binding domain"/>
    <property type="match status" value="1"/>
</dbReference>
<dbReference type="InterPro" id="IPR036388">
    <property type="entry name" value="WH-like_DNA-bd_sf"/>
</dbReference>
<evidence type="ECO:0000259" key="5">
    <source>
        <dbReference type="PROSITE" id="PS50931"/>
    </source>
</evidence>
<dbReference type="InterPro" id="IPR005119">
    <property type="entry name" value="LysR_subst-bd"/>
</dbReference>
<comment type="similarity">
    <text evidence="1">Belongs to the LysR transcriptional regulatory family.</text>
</comment>
<dbReference type="InterPro" id="IPR036390">
    <property type="entry name" value="WH_DNA-bd_sf"/>
</dbReference>
<accession>A0A167FYS2</accession>
<dbReference type="SUPFAM" id="SSF46785">
    <property type="entry name" value="Winged helix' DNA-binding domain"/>
    <property type="match status" value="1"/>
</dbReference>
<dbReference type="Gene3D" id="3.40.190.290">
    <property type="match status" value="1"/>
</dbReference>
<dbReference type="GO" id="GO:0000976">
    <property type="term" value="F:transcription cis-regulatory region binding"/>
    <property type="evidence" value="ECO:0007669"/>
    <property type="project" value="TreeGrafter"/>
</dbReference>
<evidence type="ECO:0000256" key="1">
    <source>
        <dbReference type="ARBA" id="ARBA00009437"/>
    </source>
</evidence>